<reference evidence="12 13" key="1">
    <citation type="submission" date="2014-09" db="EMBL/GenBank/DDBJ databases">
        <title>Butyrate-producing bacteria isolated from human gut.</title>
        <authorList>
            <person name="Zhang Q."/>
            <person name="Zhao L."/>
        </authorList>
    </citation>
    <scope>NUCLEOTIDE SEQUENCE [LARGE SCALE GENOMIC DNA]</scope>
    <source>
        <strain evidence="12 13">21</strain>
    </source>
</reference>
<name>A0A2V1JRT7_EUBRA</name>
<evidence type="ECO:0000259" key="11">
    <source>
        <dbReference type="Pfam" id="PF00266"/>
    </source>
</evidence>
<dbReference type="RefSeq" id="WP_109216319.1">
    <property type="nucleotide sequence ID" value="NZ_JBGLFH010000013.1"/>
</dbReference>
<dbReference type="GO" id="GO:0051536">
    <property type="term" value="F:iron-sulfur cluster binding"/>
    <property type="evidence" value="ECO:0007669"/>
    <property type="project" value="UniProtKB-KW"/>
</dbReference>
<comment type="catalytic activity">
    <reaction evidence="9">
        <text>(sulfur carrier)-H + L-cysteine = (sulfur carrier)-SH + L-alanine</text>
        <dbReference type="Rhea" id="RHEA:43892"/>
        <dbReference type="Rhea" id="RHEA-COMP:14737"/>
        <dbReference type="Rhea" id="RHEA-COMP:14739"/>
        <dbReference type="ChEBI" id="CHEBI:29917"/>
        <dbReference type="ChEBI" id="CHEBI:35235"/>
        <dbReference type="ChEBI" id="CHEBI:57972"/>
        <dbReference type="ChEBI" id="CHEBI:64428"/>
        <dbReference type="EC" id="2.8.1.7"/>
    </reaction>
</comment>
<sequence length="387" mass="42719">MKRLVYLDNAATTQPFPEVLDAMIPYYSRYYGNPSSGYELGEESKRAMSLSRKWIADTLQVAPETIYFTSGGTESDNWALMFAVSASKKRAPHIITTAIEHHAILNTCKNLEKSGVRVTYLPVNRNGIVLPEHVERAIRPDTVLISVMYANNEIGSIQPIRKIAEIAHRRKVLFHTDAVQAYGQIPILVKEEGIDLLSASGHKFNGPKGTGFLYARQGLKLQPMIHGGGQERKMRSGTENVPGIVGIGMAARCSAEILEKKMRYEKRLQNYLIDRILTEIPESCLNGSRTKRLPNNINISIAGINGPAVVALLDLEGICASSASACSAGIQKASHVQLAIGKSEQQAYEAIRFTLGVHNTREELDYTVDVLKQCVKRLRESSGCHEV</sequence>
<dbReference type="EC" id="2.8.1.7" evidence="3"/>
<dbReference type="Gene3D" id="1.10.260.50">
    <property type="match status" value="1"/>
</dbReference>
<keyword evidence="6" id="KW-0663">Pyridoxal phosphate</keyword>
<proteinExistence type="inferred from homology"/>
<dbReference type="InterPro" id="IPR015422">
    <property type="entry name" value="PyrdxlP-dep_Trfase_small"/>
</dbReference>
<dbReference type="InterPro" id="IPR000192">
    <property type="entry name" value="Aminotrans_V_dom"/>
</dbReference>
<dbReference type="InterPro" id="IPR015421">
    <property type="entry name" value="PyrdxlP-dep_Trfase_major"/>
</dbReference>
<dbReference type="OrthoDB" id="9808002at2"/>
<dbReference type="NCBIfam" id="NF002806">
    <property type="entry name" value="PRK02948.1"/>
    <property type="match status" value="1"/>
</dbReference>
<dbReference type="SUPFAM" id="SSF53383">
    <property type="entry name" value="PLP-dependent transferases"/>
    <property type="match status" value="1"/>
</dbReference>
<keyword evidence="4" id="KW-0808">Transferase</keyword>
<evidence type="ECO:0000256" key="3">
    <source>
        <dbReference type="ARBA" id="ARBA00012239"/>
    </source>
</evidence>
<evidence type="ECO:0000256" key="5">
    <source>
        <dbReference type="ARBA" id="ARBA00022723"/>
    </source>
</evidence>
<dbReference type="InterPro" id="IPR015424">
    <property type="entry name" value="PyrdxlP-dep_Trfase"/>
</dbReference>
<evidence type="ECO:0000256" key="4">
    <source>
        <dbReference type="ARBA" id="ARBA00022679"/>
    </source>
</evidence>
<dbReference type="AlphaFoldDB" id="A0A2V1JRT7"/>
<dbReference type="GO" id="GO:0031071">
    <property type="term" value="F:cysteine desulfurase activity"/>
    <property type="evidence" value="ECO:0007669"/>
    <property type="project" value="UniProtKB-EC"/>
</dbReference>
<keyword evidence="13" id="KW-1185">Reference proteome</keyword>
<evidence type="ECO:0000313" key="12">
    <source>
        <dbReference type="EMBL" id="PWE85971.1"/>
    </source>
</evidence>
<dbReference type="Gene3D" id="3.40.640.10">
    <property type="entry name" value="Type I PLP-dependent aspartate aminotransferase-like (Major domain)"/>
    <property type="match status" value="1"/>
</dbReference>
<feature type="domain" description="Aminotransferase class V" evidence="11">
    <location>
        <begin position="5"/>
        <end position="366"/>
    </location>
</feature>
<dbReference type="PANTHER" id="PTHR11601:SF34">
    <property type="entry name" value="CYSTEINE DESULFURASE"/>
    <property type="match status" value="1"/>
</dbReference>
<evidence type="ECO:0000256" key="8">
    <source>
        <dbReference type="ARBA" id="ARBA00023014"/>
    </source>
</evidence>
<protein>
    <recommendedName>
        <fullName evidence="3">cysteine desulfurase</fullName>
        <ecNumber evidence="3">2.8.1.7</ecNumber>
    </recommendedName>
</protein>
<evidence type="ECO:0000256" key="2">
    <source>
        <dbReference type="ARBA" id="ARBA00006490"/>
    </source>
</evidence>
<keyword evidence="8" id="KW-0411">Iron-sulfur</keyword>
<dbReference type="Proteomes" id="UP000245288">
    <property type="component" value="Unassembled WGS sequence"/>
</dbReference>
<evidence type="ECO:0000256" key="6">
    <source>
        <dbReference type="ARBA" id="ARBA00022898"/>
    </source>
</evidence>
<dbReference type="Gene3D" id="3.90.1150.10">
    <property type="entry name" value="Aspartate Aminotransferase, domain 1"/>
    <property type="match status" value="1"/>
</dbReference>
<organism evidence="12 13">
    <name type="scientific">Eubacterium ramulus</name>
    <dbReference type="NCBI Taxonomy" id="39490"/>
    <lineage>
        <taxon>Bacteria</taxon>
        <taxon>Bacillati</taxon>
        <taxon>Bacillota</taxon>
        <taxon>Clostridia</taxon>
        <taxon>Eubacteriales</taxon>
        <taxon>Eubacteriaceae</taxon>
        <taxon>Eubacterium</taxon>
    </lineage>
</organism>
<keyword evidence="7" id="KW-0408">Iron</keyword>
<comment type="caution">
    <text evidence="12">The sequence shown here is derived from an EMBL/GenBank/DDBJ whole genome shotgun (WGS) entry which is preliminary data.</text>
</comment>
<dbReference type="PANTHER" id="PTHR11601">
    <property type="entry name" value="CYSTEINE DESULFURYLASE FAMILY MEMBER"/>
    <property type="match status" value="1"/>
</dbReference>
<dbReference type="Pfam" id="PF00266">
    <property type="entry name" value="Aminotran_5"/>
    <property type="match status" value="1"/>
</dbReference>
<gene>
    <name evidence="12" type="ORF">LG34_12710</name>
</gene>
<dbReference type="InterPro" id="IPR016454">
    <property type="entry name" value="Cysteine_dSase"/>
</dbReference>
<evidence type="ECO:0000256" key="7">
    <source>
        <dbReference type="ARBA" id="ARBA00023004"/>
    </source>
</evidence>
<evidence type="ECO:0000256" key="10">
    <source>
        <dbReference type="RuleBase" id="RU004504"/>
    </source>
</evidence>
<keyword evidence="5" id="KW-0479">Metal-binding</keyword>
<dbReference type="EMBL" id="JRFU01000140">
    <property type="protein sequence ID" value="PWE85971.1"/>
    <property type="molecule type" value="Genomic_DNA"/>
</dbReference>
<comment type="cofactor">
    <cofactor evidence="1 10">
        <name>pyridoxal 5'-phosphate</name>
        <dbReference type="ChEBI" id="CHEBI:597326"/>
    </cofactor>
</comment>
<dbReference type="PROSITE" id="PS00595">
    <property type="entry name" value="AA_TRANSFER_CLASS_5"/>
    <property type="match status" value="1"/>
</dbReference>
<accession>A0A2V1JRT7</accession>
<dbReference type="PIRSF" id="PIRSF005572">
    <property type="entry name" value="NifS"/>
    <property type="match status" value="1"/>
</dbReference>
<evidence type="ECO:0000256" key="1">
    <source>
        <dbReference type="ARBA" id="ARBA00001933"/>
    </source>
</evidence>
<dbReference type="InterPro" id="IPR020578">
    <property type="entry name" value="Aminotrans_V_PyrdxlP_BS"/>
</dbReference>
<comment type="similarity">
    <text evidence="2">Belongs to the class-V pyridoxal-phosphate-dependent aminotransferase family. NifS/IscS subfamily.</text>
</comment>
<evidence type="ECO:0000313" key="13">
    <source>
        <dbReference type="Proteomes" id="UP000245288"/>
    </source>
</evidence>
<dbReference type="FunFam" id="3.40.640.10:FF:000084">
    <property type="entry name" value="IscS-like cysteine desulfurase"/>
    <property type="match status" value="1"/>
</dbReference>
<dbReference type="GO" id="GO:0046872">
    <property type="term" value="F:metal ion binding"/>
    <property type="evidence" value="ECO:0007669"/>
    <property type="project" value="UniProtKB-KW"/>
</dbReference>
<evidence type="ECO:0000256" key="9">
    <source>
        <dbReference type="ARBA" id="ARBA00050776"/>
    </source>
</evidence>